<dbReference type="InterPro" id="IPR008271">
    <property type="entry name" value="Ser/Thr_kinase_AS"/>
</dbReference>
<dbReference type="PROSITE" id="PS00010">
    <property type="entry name" value="ASX_HYDROXYL"/>
    <property type="match status" value="1"/>
</dbReference>
<dbReference type="GO" id="GO:0005886">
    <property type="term" value="C:plasma membrane"/>
    <property type="evidence" value="ECO:0007669"/>
    <property type="project" value="TreeGrafter"/>
</dbReference>
<evidence type="ECO:0000256" key="7">
    <source>
        <dbReference type="ARBA" id="ARBA00022729"/>
    </source>
</evidence>
<dbReference type="InterPro" id="IPR001881">
    <property type="entry name" value="EGF-like_Ca-bd_dom"/>
</dbReference>
<dbReference type="FunFam" id="3.30.200.20:FF:000043">
    <property type="entry name" value="Wall-associated receptor kinase 2"/>
    <property type="match status" value="1"/>
</dbReference>
<evidence type="ECO:0000259" key="24">
    <source>
        <dbReference type="PROSITE" id="PS50026"/>
    </source>
</evidence>
<keyword evidence="9" id="KW-0547">Nucleotide-binding</keyword>
<dbReference type="SMART" id="SM00220">
    <property type="entry name" value="S_TKc"/>
    <property type="match status" value="1"/>
</dbReference>
<dbReference type="InterPro" id="IPR049883">
    <property type="entry name" value="NOTCH1_EGF-like"/>
</dbReference>
<dbReference type="FunFam" id="2.10.25.10:FF:000038">
    <property type="entry name" value="Fibrillin 2"/>
    <property type="match status" value="1"/>
</dbReference>
<protein>
    <submittedName>
        <fullName evidence="25">Wall-associated receptor kinase</fullName>
    </submittedName>
</protein>
<accession>A0A2P5D3M7</accession>
<evidence type="ECO:0000259" key="23">
    <source>
        <dbReference type="PROSITE" id="PS50011"/>
    </source>
</evidence>
<dbReference type="InterPro" id="IPR025287">
    <property type="entry name" value="WAK_GUB"/>
</dbReference>
<dbReference type="Pfam" id="PF13947">
    <property type="entry name" value="GUB_WAK_bind"/>
    <property type="match status" value="1"/>
</dbReference>
<comment type="function">
    <text evidence="18">Serine/threonine-protein kinase that may function as a signaling receptor of extracellular matrix component. Binding to pectin may have significance in the control of cell expansion, morphogenesis and development.</text>
</comment>
<dbReference type="PROSITE" id="PS50011">
    <property type="entry name" value="PROTEIN_KINASE_DOM"/>
    <property type="match status" value="1"/>
</dbReference>
<dbReference type="GO" id="GO:0004674">
    <property type="term" value="F:protein serine/threonine kinase activity"/>
    <property type="evidence" value="ECO:0007669"/>
    <property type="project" value="UniProtKB-KW"/>
</dbReference>
<feature type="transmembrane region" description="Helical" evidence="21">
    <location>
        <begin position="396"/>
        <end position="422"/>
    </location>
</feature>
<dbReference type="FunFam" id="1.10.510.10:FF:000084">
    <property type="entry name" value="Wall-associated receptor kinase 2"/>
    <property type="match status" value="1"/>
</dbReference>
<dbReference type="Gene3D" id="1.10.510.10">
    <property type="entry name" value="Transferase(Phosphotransferase) domain 1"/>
    <property type="match status" value="1"/>
</dbReference>
<dbReference type="SMART" id="SM00179">
    <property type="entry name" value="EGF_CA"/>
    <property type="match status" value="1"/>
</dbReference>
<comment type="catalytic activity">
    <reaction evidence="17">
        <text>L-threonyl-[protein] + ATP = O-phospho-L-threonyl-[protein] + ADP + H(+)</text>
        <dbReference type="Rhea" id="RHEA:46608"/>
        <dbReference type="Rhea" id="RHEA-COMP:11060"/>
        <dbReference type="Rhea" id="RHEA-COMP:11605"/>
        <dbReference type="ChEBI" id="CHEBI:15378"/>
        <dbReference type="ChEBI" id="CHEBI:30013"/>
        <dbReference type="ChEBI" id="CHEBI:30616"/>
        <dbReference type="ChEBI" id="CHEBI:61977"/>
        <dbReference type="ChEBI" id="CHEBI:456216"/>
    </reaction>
</comment>
<dbReference type="InterPro" id="IPR045274">
    <property type="entry name" value="WAK-like"/>
</dbReference>
<keyword evidence="6 21" id="KW-0812">Transmembrane</keyword>
<dbReference type="GO" id="GO:0030247">
    <property type="term" value="F:polysaccharide binding"/>
    <property type="evidence" value="ECO:0007669"/>
    <property type="project" value="InterPro"/>
</dbReference>
<dbReference type="SMART" id="SM00181">
    <property type="entry name" value="EGF"/>
    <property type="match status" value="2"/>
</dbReference>
<reference evidence="26" key="1">
    <citation type="submission" date="2016-06" db="EMBL/GenBank/DDBJ databases">
        <title>Parallel loss of symbiosis genes in relatives of nitrogen-fixing non-legume Parasponia.</title>
        <authorList>
            <person name="Van Velzen R."/>
            <person name="Holmer R."/>
            <person name="Bu F."/>
            <person name="Rutten L."/>
            <person name="Van Zeijl A."/>
            <person name="Liu W."/>
            <person name="Santuari L."/>
            <person name="Cao Q."/>
            <person name="Sharma T."/>
            <person name="Shen D."/>
            <person name="Roswanjaya Y."/>
            <person name="Wardhani T."/>
            <person name="Kalhor M.S."/>
            <person name="Jansen J."/>
            <person name="Van den Hoogen J."/>
            <person name="Gungor B."/>
            <person name="Hartog M."/>
            <person name="Hontelez J."/>
            <person name="Verver J."/>
            <person name="Yang W.-C."/>
            <person name="Schijlen E."/>
            <person name="Repin R."/>
            <person name="Schilthuizen M."/>
            <person name="Schranz E."/>
            <person name="Heidstra R."/>
            <person name="Miyata K."/>
            <person name="Fedorova E."/>
            <person name="Kohlen W."/>
            <person name="Bisseling T."/>
            <person name="Smit S."/>
            <person name="Geurts R."/>
        </authorList>
    </citation>
    <scope>NUCLEOTIDE SEQUENCE [LARGE SCALE GENOMIC DNA]</scope>
    <source>
        <strain evidence="26">cv. WU1-14</strain>
    </source>
</reference>
<gene>
    <name evidence="25" type="primary">PanWAK20</name>
    <name evidence="25" type="ORF">PanWU01x14_100510</name>
</gene>
<keyword evidence="15" id="KW-0325">Glycoprotein</keyword>
<keyword evidence="4" id="KW-0597">Phosphoprotein</keyword>
<feature type="domain" description="Protein kinase" evidence="23">
    <location>
        <begin position="476"/>
        <end position="763"/>
    </location>
</feature>
<keyword evidence="5" id="KW-0808">Transferase</keyword>
<dbReference type="Proteomes" id="UP000237105">
    <property type="component" value="Unassembled WGS sequence"/>
</dbReference>
<evidence type="ECO:0000256" key="3">
    <source>
        <dbReference type="ARBA" id="ARBA00022536"/>
    </source>
</evidence>
<evidence type="ECO:0000256" key="16">
    <source>
        <dbReference type="ARBA" id="ARBA00047558"/>
    </source>
</evidence>
<feature type="region of interest" description="Disordered" evidence="20">
    <location>
        <begin position="112"/>
        <end position="134"/>
    </location>
</feature>
<dbReference type="CDD" id="cd00054">
    <property type="entry name" value="EGF_CA"/>
    <property type="match status" value="1"/>
</dbReference>
<dbReference type="SUPFAM" id="SSF56112">
    <property type="entry name" value="Protein kinase-like (PK-like)"/>
    <property type="match status" value="1"/>
</dbReference>
<dbReference type="Gene3D" id="3.30.200.20">
    <property type="entry name" value="Phosphorylase Kinase, domain 1"/>
    <property type="match status" value="1"/>
</dbReference>
<dbReference type="EMBL" id="JXTB01000068">
    <property type="protein sequence ID" value="PON67883.1"/>
    <property type="molecule type" value="Genomic_DNA"/>
</dbReference>
<dbReference type="AlphaFoldDB" id="A0A2P5D3M7"/>
<keyword evidence="12 21" id="KW-1133">Transmembrane helix</keyword>
<comment type="caution">
    <text evidence="19">Lacks conserved residue(s) required for the propagation of feature annotation.</text>
</comment>
<feature type="signal peptide" evidence="22">
    <location>
        <begin position="1"/>
        <end position="23"/>
    </location>
</feature>
<dbReference type="GO" id="GO:0005509">
    <property type="term" value="F:calcium ion binding"/>
    <property type="evidence" value="ECO:0007669"/>
    <property type="project" value="InterPro"/>
</dbReference>
<keyword evidence="10 25" id="KW-0418">Kinase</keyword>
<dbReference type="InterPro" id="IPR000152">
    <property type="entry name" value="EGF-type_Asp/Asn_hydroxyl_site"/>
</dbReference>
<keyword evidence="25" id="KW-0675">Receptor</keyword>
<dbReference type="InterPro" id="IPR018097">
    <property type="entry name" value="EGF_Ca-bd_CS"/>
</dbReference>
<evidence type="ECO:0000256" key="21">
    <source>
        <dbReference type="SAM" id="Phobius"/>
    </source>
</evidence>
<evidence type="ECO:0000256" key="19">
    <source>
        <dbReference type="PROSITE-ProRule" id="PRU00076"/>
    </source>
</evidence>
<dbReference type="OrthoDB" id="10045365at2759"/>
<dbReference type="Gene3D" id="2.10.25.10">
    <property type="entry name" value="Laminin"/>
    <property type="match status" value="1"/>
</dbReference>
<evidence type="ECO:0000256" key="11">
    <source>
        <dbReference type="ARBA" id="ARBA00022840"/>
    </source>
</evidence>
<keyword evidence="11" id="KW-0067">ATP-binding</keyword>
<dbReference type="GO" id="GO:0007166">
    <property type="term" value="P:cell surface receptor signaling pathway"/>
    <property type="evidence" value="ECO:0007669"/>
    <property type="project" value="InterPro"/>
</dbReference>
<evidence type="ECO:0000256" key="8">
    <source>
        <dbReference type="ARBA" id="ARBA00022737"/>
    </source>
</evidence>
<evidence type="ECO:0000256" key="18">
    <source>
        <dbReference type="ARBA" id="ARBA00058961"/>
    </source>
</evidence>
<evidence type="ECO:0000256" key="14">
    <source>
        <dbReference type="ARBA" id="ARBA00023157"/>
    </source>
</evidence>
<keyword evidence="3 19" id="KW-0245">EGF-like domain</keyword>
<evidence type="ECO:0000256" key="13">
    <source>
        <dbReference type="ARBA" id="ARBA00023136"/>
    </source>
</evidence>
<dbReference type="PANTHER" id="PTHR27005:SF283">
    <property type="entry name" value="OS02G0633066 PROTEIN"/>
    <property type="match status" value="1"/>
</dbReference>
<organism evidence="25 26">
    <name type="scientific">Parasponia andersonii</name>
    <name type="common">Sponia andersonii</name>
    <dbReference type="NCBI Taxonomy" id="3476"/>
    <lineage>
        <taxon>Eukaryota</taxon>
        <taxon>Viridiplantae</taxon>
        <taxon>Streptophyta</taxon>
        <taxon>Embryophyta</taxon>
        <taxon>Tracheophyta</taxon>
        <taxon>Spermatophyta</taxon>
        <taxon>Magnoliopsida</taxon>
        <taxon>eudicotyledons</taxon>
        <taxon>Gunneridae</taxon>
        <taxon>Pentapetalae</taxon>
        <taxon>rosids</taxon>
        <taxon>fabids</taxon>
        <taxon>Rosales</taxon>
        <taxon>Cannabaceae</taxon>
        <taxon>Parasponia</taxon>
    </lineage>
</organism>
<dbReference type="GO" id="GO:0005524">
    <property type="term" value="F:ATP binding"/>
    <property type="evidence" value="ECO:0007669"/>
    <property type="project" value="UniProtKB-KW"/>
</dbReference>
<keyword evidence="8" id="KW-0677">Repeat</keyword>
<dbReference type="PANTHER" id="PTHR27005">
    <property type="entry name" value="WALL-ASSOCIATED RECEPTOR KINASE-LIKE 21"/>
    <property type="match status" value="1"/>
</dbReference>
<comment type="subcellular location">
    <subcellularLocation>
        <location evidence="1">Membrane</location>
        <topology evidence="1">Single-pass type I membrane protein</topology>
    </subcellularLocation>
</comment>
<keyword evidence="14" id="KW-1015">Disulfide bond</keyword>
<feature type="domain" description="EGF-like" evidence="24">
    <location>
        <begin position="349"/>
        <end position="385"/>
    </location>
</feature>
<evidence type="ECO:0000256" key="5">
    <source>
        <dbReference type="ARBA" id="ARBA00022679"/>
    </source>
</evidence>
<dbReference type="SUPFAM" id="SSF57196">
    <property type="entry name" value="EGF/Laminin"/>
    <property type="match status" value="1"/>
</dbReference>
<keyword evidence="26" id="KW-1185">Reference proteome</keyword>
<evidence type="ECO:0000256" key="17">
    <source>
        <dbReference type="ARBA" id="ARBA00047951"/>
    </source>
</evidence>
<evidence type="ECO:0000256" key="20">
    <source>
        <dbReference type="SAM" id="MobiDB-lite"/>
    </source>
</evidence>
<dbReference type="InterPro" id="IPR011009">
    <property type="entry name" value="Kinase-like_dom_sf"/>
</dbReference>
<keyword evidence="13 21" id="KW-0472">Membrane</keyword>
<feature type="chain" id="PRO_5015155784" evidence="22">
    <location>
        <begin position="24"/>
        <end position="828"/>
    </location>
</feature>
<evidence type="ECO:0000256" key="2">
    <source>
        <dbReference type="ARBA" id="ARBA00022527"/>
    </source>
</evidence>
<evidence type="ECO:0000256" key="9">
    <source>
        <dbReference type="ARBA" id="ARBA00022741"/>
    </source>
</evidence>
<keyword evidence="7 22" id="KW-0732">Signal</keyword>
<dbReference type="InterPro" id="IPR000742">
    <property type="entry name" value="EGF"/>
</dbReference>
<evidence type="ECO:0000256" key="12">
    <source>
        <dbReference type="ARBA" id="ARBA00022989"/>
    </source>
</evidence>
<evidence type="ECO:0000313" key="26">
    <source>
        <dbReference type="Proteomes" id="UP000237105"/>
    </source>
</evidence>
<evidence type="ECO:0000256" key="15">
    <source>
        <dbReference type="ARBA" id="ARBA00023180"/>
    </source>
</evidence>
<dbReference type="PROSITE" id="PS01187">
    <property type="entry name" value="EGF_CA"/>
    <property type="match status" value="1"/>
</dbReference>
<evidence type="ECO:0000256" key="10">
    <source>
        <dbReference type="ARBA" id="ARBA00022777"/>
    </source>
</evidence>
<dbReference type="InterPro" id="IPR000719">
    <property type="entry name" value="Prot_kinase_dom"/>
</dbReference>
<evidence type="ECO:0000256" key="4">
    <source>
        <dbReference type="ARBA" id="ARBA00022553"/>
    </source>
</evidence>
<name>A0A2P5D3M7_PARAD</name>
<evidence type="ECO:0000256" key="22">
    <source>
        <dbReference type="SAM" id="SignalP"/>
    </source>
</evidence>
<dbReference type="STRING" id="3476.A0A2P5D3M7"/>
<dbReference type="Pfam" id="PF00069">
    <property type="entry name" value="Pkinase"/>
    <property type="match status" value="1"/>
</dbReference>
<evidence type="ECO:0000256" key="1">
    <source>
        <dbReference type="ARBA" id="ARBA00004479"/>
    </source>
</evidence>
<evidence type="ECO:0000256" key="6">
    <source>
        <dbReference type="ARBA" id="ARBA00022692"/>
    </source>
</evidence>
<comment type="caution">
    <text evidence="25">The sequence shown here is derived from an EMBL/GenBank/DDBJ whole genome shotgun (WGS) entry which is preliminary data.</text>
</comment>
<dbReference type="PROSITE" id="PS00108">
    <property type="entry name" value="PROTEIN_KINASE_ST"/>
    <property type="match status" value="1"/>
</dbReference>
<keyword evidence="2" id="KW-0723">Serine/threonine-protein kinase</keyword>
<evidence type="ECO:0000313" key="25">
    <source>
        <dbReference type="EMBL" id="PON67883.1"/>
    </source>
</evidence>
<sequence>MSKTELVITIMIMWTTLMIVVAAASTDAVAIPQTDRSNCQTKCGNVNIPYPFGTSDGCYLKSDRDDNRFFINCTWDHKPFLVNTVRTKLQVLDISIDGQLRVLTKVLKNCSSTSTSTTSTHHKTTSSWNKENDDDDEYNDYTNSPFFPFSNIRNKLFGVGCSAYMSVDGLDGNYAFFRAGCFSKCSDLESLSYKVTNLSSCSGKACCKISLQQSVPAYKMSVFLSPKEVNYTDVDGRPFVTSNCSYSLVMEEGSSAGFNFSKFPLNGGGGGGGEDDHNEAGFTVPTVLEWAIPGRQYCAEEKSMNKMHYACKENSNCVDVSVDIASPGYRCECSKGYEGNPYVHNGCRDINECETNLNDCSYRCTNTIGSYTCHCPVGRKGDGRSNGSSKGCDIDLLFVMKIVAVIGASFILLVATSILVILRLKKRKQTYLEKLNFRLNGGILLKKLLSGQEGYPSADGTKIFKAKELEVATNNFDEDRIIGRGGCGTVYKGTLPDGRVVAIKKSKVIDRRQIDQFINEVVVLLHVSNRNVVKLLGCCLETESPLLVYEFISNGTLFDHIHAAAGCGLTWQMRLRIAAETAGVLAYLHSAACFPIIHRDVKSTNILLDDNYTAKVSDFGISRLIFPDQGQMTTLVQGTIGYLDPEYLQSGQLTEKSDVYSFGVVLVELLTGKKVLSFDKPDGDRYVVSYFLDALKEDKVLSVLDPCLVVSGNEDDIEQLKEAAKLAKRCLRVKREKRPTMKEVATELESNLVNNTMSSHSWAEDESSSKEASILCVLSDQTIHMADTQGHSINTGERALVLSPKMLSSLDQVWSIDRADTTTPHSMA</sequence>
<proteinExistence type="predicted"/>
<dbReference type="CDD" id="cd14066">
    <property type="entry name" value="STKc_IRAK"/>
    <property type="match status" value="1"/>
</dbReference>
<dbReference type="PROSITE" id="PS50026">
    <property type="entry name" value="EGF_3"/>
    <property type="match status" value="1"/>
</dbReference>
<comment type="catalytic activity">
    <reaction evidence="16">
        <text>L-seryl-[protein] + ATP = O-phospho-L-seryl-[protein] + ADP + H(+)</text>
        <dbReference type="Rhea" id="RHEA:17989"/>
        <dbReference type="Rhea" id="RHEA-COMP:9863"/>
        <dbReference type="Rhea" id="RHEA-COMP:11604"/>
        <dbReference type="ChEBI" id="CHEBI:15378"/>
        <dbReference type="ChEBI" id="CHEBI:29999"/>
        <dbReference type="ChEBI" id="CHEBI:30616"/>
        <dbReference type="ChEBI" id="CHEBI:83421"/>
        <dbReference type="ChEBI" id="CHEBI:456216"/>
    </reaction>
</comment>
<dbReference type="Pfam" id="PF07645">
    <property type="entry name" value="EGF_CA"/>
    <property type="match status" value="1"/>
</dbReference>